<dbReference type="PANTHER" id="PTHR21349:SF0">
    <property type="entry name" value="LARGE RIBOSOMAL SUBUNIT PROTEIN BL21M"/>
    <property type="match status" value="1"/>
</dbReference>
<dbReference type="HOGENOM" id="CLU_061463_5_3_1"/>
<dbReference type="InterPro" id="IPR028909">
    <property type="entry name" value="bL21-like"/>
</dbReference>
<name>I4YD01_WALMC</name>
<protein>
    <recommendedName>
        <fullName evidence="2">Large ribosomal subunit protein bL21m</fullName>
    </recommendedName>
</protein>
<evidence type="ECO:0000256" key="1">
    <source>
        <dbReference type="ARBA" id="ARBA00008563"/>
    </source>
</evidence>
<proteinExistence type="inferred from homology"/>
<evidence type="ECO:0000313" key="4">
    <source>
        <dbReference type="Proteomes" id="UP000005242"/>
    </source>
</evidence>
<dbReference type="GO" id="GO:0003735">
    <property type="term" value="F:structural constituent of ribosome"/>
    <property type="evidence" value="ECO:0007669"/>
    <property type="project" value="TreeGrafter"/>
</dbReference>
<dbReference type="Proteomes" id="UP000005242">
    <property type="component" value="Unassembled WGS sequence"/>
</dbReference>
<dbReference type="KEGG" id="wse:WALSEDRAFT_57322"/>
<dbReference type="Pfam" id="PF00829">
    <property type="entry name" value="Ribosomal_L21p"/>
    <property type="match status" value="1"/>
</dbReference>
<comment type="similarity">
    <text evidence="1">Belongs to the bacterial ribosomal protein bL21 family.</text>
</comment>
<dbReference type="AlphaFoldDB" id="I4YD01"/>
<evidence type="ECO:0000313" key="3">
    <source>
        <dbReference type="EMBL" id="EIM21843.1"/>
    </source>
</evidence>
<sequence length="155" mass="17653">MLSRRISVALRNLGTPFRSIQTSQPLDPNTTQEKQLSTKDALNLLQSQSKHFIMGKIYDRSYLLTPGDLVTLPRIQQPLGSVLNLSQISQVGSRDFTINGKPFVSNLSIPLTVVEHTRGKLEHKIKFKKRKGYRRAIPSKQPYTRLRVGQINWQS</sequence>
<accession>I4YD01</accession>
<dbReference type="PANTHER" id="PTHR21349">
    <property type="entry name" value="50S RIBOSOMAL PROTEIN L21"/>
    <property type="match status" value="1"/>
</dbReference>
<reference evidence="3 4" key="1">
    <citation type="journal article" date="2012" name="Fungal Genet. Biol.">
        <title>The genome of the xerotolerant mold Wallemia sebi reveals adaptations to osmotic stress and suggests cryptic sexual reproduction.</title>
        <authorList>
            <person name="Padamsee M."/>
            <person name="Kumar T.K.A."/>
            <person name="Riley R."/>
            <person name="Binder M."/>
            <person name="Boyd A."/>
            <person name="Calvo A.M."/>
            <person name="Furukawa K."/>
            <person name="Hesse C."/>
            <person name="Hohmann S."/>
            <person name="James T.Y."/>
            <person name="LaButti K."/>
            <person name="Lapidus A."/>
            <person name="Lindquist E."/>
            <person name="Lucas S."/>
            <person name="Miller K."/>
            <person name="Shantappa S."/>
            <person name="Grigoriev I.V."/>
            <person name="Hibbett D.S."/>
            <person name="McLaughlin D.J."/>
            <person name="Spatafora J.W."/>
            <person name="Aime M.C."/>
        </authorList>
    </citation>
    <scope>NUCLEOTIDE SEQUENCE [LARGE SCALE GENOMIC DNA]</scope>
    <source>
        <strain evidence="4">ATCC MYA-4683 / CBS 633.66</strain>
    </source>
</reference>
<gene>
    <name evidence="3" type="ORF">WALSEDRAFT_57322</name>
</gene>
<dbReference type="eggNOG" id="KOG0453">
    <property type="taxonomic scope" value="Eukaryota"/>
</dbReference>
<dbReference type="OrthoDB" id="5994at2759"/>
<dbReference type="STRING" id="671144.I4YD01"/>
<organism evidence="3 4">
    <name type="scientific">Wallemia mellicola (strain ATCC MYA-4683 / CBS 633.66)</name>
    <name type="common">Wallemia sebi (CBS 633.66)</name>
    <dbReference type="NCBI Taxonomy" id="671144"/>
    <lineage>
        <taxon>Eukaryota</taxon>
        <taxon>Fungi</taxon>
        <taxon>Dikarya</taxon>
        <taxon>Basidiomycota</taxon>
        <taxon>Wallemiomycotina</taxon>
        <taxon>Wallemiomycetes</taxon>
        <taxon>Wallemiales</taxon>
        <taxon>Wallemiaceae</taxon>
        <taxon>Wallemia</taxon>
    </lineage>
</organism>
<keyword evidence="4" id="KW-1185">Reference proteome</keyword>
<dbReference type="InterPro" id="IPR036164">
    <property type="entry name" value="bL21-like_sf"/>
</dbReference>
<dbReference type="InParanoid" id="I4YD01"/>
<dbReference type="RefSeq" id="XP_006958145.1">
    <property type="nucleotide sequence ID" value="XM_006958083.1"/>
</dbReference>
<dbReference type="OMA" id="ITKEPRY"/>
<evidence type="ECO:0000256" key="2">
    <source>
        <dbReference type="ARBA" id="ARBA00044129"/>
    </source>
</evidence>
<dbReference type="SUPFAM" id="SSF141091">
    <property type="entry name" value="L21p-like"/>
    <property type="match status" value="1"/>
</dbReference>
<dbReference type="EMBL" id="JH668230">
    <property type="protein sequence ID" value="EIM21843.1"/>
    <property type="molecule type" value="Genomic_DNA"/>
</dbReference>
<dbReference type="GO" id="GO:0005762">
    <property type="term" value="C:mitochondrial large ribosomal subunit"/>
    <property type="evidence" value="ECO:0007669"/>
    <property type="project" value="TreeGrafter"/>
</dbReference>
<dbReference type="GeneID" id="18472901"/>